<dbReference type="SUPFAM" id="SSF53448">
    <property type="entry name" value="Nucleotide-diphospho-sugar transferases"/>
    <property type="match status" value="1"/>
</dbReference>
<dbReference type="GO" id="GO:0030213">
    <property type="term" value="P:hyaluronan biosynthetic process"/>
    <property type="evidence" value="ECO:0007669"/>
    <property type="project" value="TreeGrafter"/>
</dbReference>
<comment type="catalytic activity">
    <reaction evidence="15">
        <text>N-acetyl-beta-D-glucosaminyl-(1-&gt;4)-[hyaluronan](n) + UDP-alpha-D-glucuronate = [hyaluronan](n+1) + UDP + H(+)</text>
        <dbReference type="Rhea" id="RHEA:12528"/>
        <dbReference type="Rhea" id="RHEA-COMP:12585"/>
        <dbReference type="Rhea" id="RHEA-COMP:12587"/>
        <dbReference type="ChEBI" id="CHEBI:15378"/>
        <dbReference type="ChEBI" id="CHEBI:58052"/>
        <dbReference type="ChEBI" id="CHEBI:58223"/>
        <dbReference type="ChEBI" id="CHEBI:132153"/>
        <dbReference type="ChEBI" id="CHEBI:132154"/>
        <dbReference type="EC" id="2.4.1.212"/>
    </reaction>
</comment>
<comment type="catalytic activity">
    <reaction evidence="14">
        <text>[hyaluronan](n) + UDP-N-acetyl-alpha-D-glucosamine = N-acetyl-beta-D-glucosaminyl-(1-&gt;4)-[hyaluronan](n) + UDP + H(+)</text>
        <dbReference type="Rhea" id="RHEA:20465"/>
        <dbReference type="Rhea" id="RHEA-COMP:12583"/>
        <dbReference type="Rhea" id="RHEA-COMP:12585"/>
        <dbReference type="ChEBI" id="CHEBI:15378"/>
        <dbReference type="ChEBI" id="CHEBI:57705"/>
        <dbReference type="ChEBI" id="CHEBI:58223"/>
        <dbReference type="ChEBI" id="CHEBI:132153"/>
        <dbReference type="ChEBI" id="CHEBI:132154"/>
        <dbReference type="EC" id="2.4.1.212"/>
    </reaction>
</comment>
<evidence type="ECO:0000256" key="14">
    <source>
        <dbReference type="ARBA" id="ARBA00047709"/>
    </source>
</evidence>
<dbReference type="Pfam" id="PF00535">
    <property type="entry name" value="Glycos_transf_2"/>
    <property type="match status" value="1"/>
</dbReference>
<evidence type="ECO:0000256" key="16">
    <source>
        <dbReference type="SAM" id="Phobius"/>
    </source>
</evidence>
<reference evidence="18 19" key="1">
    <citation type="submission" date="2019-09" db="EMBL/GenBank/DDBJ databases">
        <title>Vancomyinc resistant enterococci isolated from farm animals in Switzerland.</title>
        <authorList>
            <person name="Stevens M.J.A."/>
            <person name="Stephan R."/>
            <person name="Morach M."/>
            <person name="Nuesch-Inderbinen M."/>
        </authorList>
    </citation>
    <scope>NUCLEOTIDE SEQUENCE [LARGE SCALE GENOMIC DNA]</scope>
    <source>
        <strain evidence="18 19">GH27</strain>
    </source>
</reference>
<dbReference type="GO" id="GO:0005886">
    <property type="term" value="C:plasma membrane"/>
    <property type="evidence" value="ECO:0007669"/>
    <property type="project" value="UniProtKB-SubCell"/>
</dbReference>
<evidence type="ECO:0000256" key="15">
    <source>
        <dbReference type="ARBA" id="ARBA00048168"/>
    </source>
</evidence>
<gene>
    <name evidence="18" type="ORF">F6X95_01230</name>
</gene>
<dbReference type="PANTHER" id="PTHR22913">
    <property type="entry name" value="HYALURONAN SYNTHASE"/>
    <property type="match status" value="1"/>
</dbReference>
<dbReference type="AlphaFoldDB" id="A0A5N0Z0S1"/>
<feature type="domain" description="Glycosyltransferase 2-like" evidence="17">
    <location>
        <begin position="41"/>
        <end position="213"/>
    </location>
</feature>
<evidence type="ECO:0000256" key="4">
    <source>
        <dbReference type="ARBA" id="ARBA00012207"/>
    </source>
</evidence>
<evidence type="ECO:0000256" key="13">
    <source>
        <dbReference type="ARBA" id="ARBA00043237"/>
    </source>
</evidence>
<evidence type="ECO:0000313" key="19">
    <source>
        <dbReference type="Proteomes" id="UP000326078"/>
    </source>
</evidence>
<evidence type="ECO:0000256" key="10">
    <source>
        <dbReference type="ARBA" id="ARBA00037408"/>
    </source>
</evidence>
<dbReference type="GO" id="GO:0085029">
    <property type="term" value="P:extracellular matrix assembly"/>
    <property type="evidence" value="ECO:0007669"/>
    <property type="project" value="TreeGrafter"/>
</dbReference>
<dbReference type="Proteomes" id="UP000326078">
    <property type="component" value="Unassembled WGS sequence"/>
</dbReference>
<keyword evidence="6" id="KW-0328">Glycosyltransferase</keyword>
<comment type="caution">
    <text evidence="18">The sequence shown here is derived from an EMBL/GenBank/DDBJ whole genome shotgun (WGS) entry which is preliminary data.</text>
</comment>
<comment type="similarity">
    <text evidence="3">Belongs to the NodC/HAS family.</text>
</comment>
<comment type="subcellular location">
    <subcellularLocation>
        <location evidence="1">Cell membrane</location>
    </subcellularLocation>
</comment>
<evidence type="ECO:0000256" key="12">
    <source>
        <dbReference type="ARBA" id="ARBA00042148"/>
    </source>
</evidence>
<name>A0A5N0Z0S1_9ENTE</name>
<dbReference type="Gene3D" id="3.90.550.10">
    <property type="entry name" value="Spore Coat Polysaccharide Biosynthesis Protein SpsA, Chain A"/>
    <property type="match status" value="1"/>
</dbReference>
<dbReference type="InterPro" id="IPR029044">
    <property type="entry name" value="Nucleotide-diphossugar_trans"/>
</dbReference>
<evidence type="ECO:0000256" key="11">
    <source>
        <dbReference type="ARBA" id="ARBA00040508"/>
    </source>
</evidence>
<proteinExistence type="inferred from homology"/>
<evidence type="ECO:0000256" key="3">
    <source>
        <dbReference type="ARBA" id="ARBA00006782"/>
    </source>
</evidence>
<keyword evidence="5" id="KW-1003">Cell membrane</keyword>
<evidence type="ECO:0000256" key="9">
    <source>
        <dbReference type="ARBA" id="ARBA00023136"/>
    </source>
</evidence>
<evidence type="ECO:0000256" key="2">
    <source>
        <dbReference type="ARBA" id="ARBA00004698"/>
    </source>
</evidence>
<keyword evidence="7 18" id="KW-0808">Transferase</keyword>
<comment type="function">
    <text evidence="10">Glycosaminoglycan synthesis. The hyaluronic acid capsule is involved in the pathogenicity of group A Streptococci; it may be the major virulence determinant.</text>
</comment>
<dbReference type="InterPro" id="IPR001173">
    <property type="entry name" value="Glyco_trans_2-like"/>
</dbReference>
<evidence type="ECO:0000256" key="8">
    <source>
        <dbReference type="ARBA" id="ARBA00022903"/>
    </source>
</evidence>
<feature type="transmembrane region" description="Helical" evidence="16">
    <location>
        <begin position="293"/>
        <end position="321"/>
    </location>
</feature>
<organism evidence="18 19">
    <name type="scientific">Enterococcus durans</name>
    <dbReference type="NCBI Taxonomy" id="53345"/>
    <lineage>
        <taxon>Bacteria</taxon>
        <taxon>Bacillati</taxon>
        <taxon>Bacillota</taxon>
        <taxon>Bacilli</taxon>
        <taxon>Lactobacillales</taxon>
        <taxon>Enterococcaceae</taxon>
        <taxon>Enterococcus</taxon>
    </lineage>
</organism>
<evidence type="ECO:0000313" key="18">
    <source>
        <dbReference type="EMBL" id="KAA9208737.1"/>
    </source>
</evidence>
<dbReference type="EC" id="2.4.1.212" evidence="4"/>
<dbReference type="PANTHER" id="PTHR22913:SF12">
    <property type="entry name" value="MANNURONAN SYNTHASE"/>
    <property type="match status" value="1"/>
</dbReference>
<accession>A0A5N0Z0S1</accession>
<feature type="transmembrane region" description="Helical" evidence="16">
    <location>
        <begin position="327"/>
        <end position="348"/>
    </location>
</feature>
<comment type="pathway">
    <text evidence="2">Glycan biosynthesis; hyaluronan biosynthesis.</text>
</comment>
<sequence>MVYGVLSLTHLIIQIVRSEQSYRQAKLKQGDTQETALCGASVVLPIYNEKKEIVDKVIRSILKQKEVDLELFVIDDYSDNREELMKEVYSFYDNDPRVTIFYADRNQGKRHSQKMGFDAAQKEYIVTIDSDIILHEPFAIQRLLRHFKTNGRVGAVTGNVGVENKTTTFLTRLISYRYWFSFNQEREAQSLSGVVFCCSGPFSAYKKSIIDKIKEKYVSQVFFGKNCTYGDDRHLTNLVLERGYQTIYARDAEAATYVPETMKGYLKQQVRWNKSFYRELLWSGKLMFSKPIYFMYELLIQTMLPFLLLGAILILGYQIFFQHHYQLLFFYFLILLGMSLIRIVYAIYRTKDRNFFLFLLYGFLHVALLLPTRLYALATLNNTKWGTR</sequence>
<keyword evidence="9 16" id="KW-0472">Membrane</keyword>
<evidence type="ECO:0000256" key="7">
    <source>
        <dbReference type="ARBA" id="ARBA00022679"/>
    </source>
</evidence>
<dbReference type="EMBL" id="VYUT01000001">
    <property type="protein sequence ID" value="KAA9208737.1"/>
    <property type="molecule type" value="Genomic_DNA"/>
</dbReference>
<keyword evidence="8" id="KW-0972">Capsule biogenesis/degradation</keyword>
<protein>
    <recommendedName>
        <fullName evidence="11">Hyaluronan synthase</fullName>
        <ecNumber evidence="4">2.4.1.212</ecNumber>
    </recommendedName>
    <alternativeName>
        <fullName evidence="13">Hyaluronate synthase</fullName>
    </alternativeName>
    <alternativeName>
        <fullName evidence="12">Hyaluronic acid synthase</fullName>
    </alternativeName>
</protein>
<keyword evidence="16" id="KW-0812">Transmembrane</keyword>
<keyword evidence="16" id="KW-1133">Transmembrane helix</keyword>
<feature type="transmembrane region" description="Helical" evidence="16">
    <location>
        <begin position="355"/>
        <end position="378"/>
    </location>
</feature>
<evidence type="ECO:0000256" key="6">
    <source>
        <dbReference type="ARBA" id="ARBA00022676"/>
    </source>
</evidence>
<evidence type="ECO:0000256" key="1">
    <source>
        <dbReference type="ARBA" id="ARBA00004236"/>
    </source>
</evidence>
<evidence type="ECO:0000256" key="5">
    <source>
        <dbReference type="ARBA" id="ARBA00022475"/>
    </source>
</evidence>
<dbReference type="GO" id="GO:0050501">
    <property type="term" value="F:hyaluronan synthase activity"/>
    <property type="evidence" value="ECO:0007669"/>
    <property type="project" value="UniProtKB-EC"/>
</dbReference>
<evidence type="ECO:0000259" key="17">
    <source>
        <dbReference type="Pfam" id="PF00535"/>
    </source>
</evidence>